<proteinExistence type="predicted"/>
<reference evidence="1" key="2">
    <citation type="submission" date="2020-09" db="EMBL/GenBank/DDBJ databases">
        <authorList>
            <person name="Sun Q."/>
            <person name="Zhou Y."/>
        </authorList>
    </citation>
    <scope>NUCLEOTIDE SEQUENCE</scope>
    <source>
        <strain evidence="1">CGMCC 1.6293</strain>
    </source>
</reference>
<dbReference type="AlphaFoldDB" id="A0A917WNJ6"/>
<gene>
    <name evidence="1" type="ORF">GCM10011534_44270</name>
</gene>
<evidence type="ECO:0000313" key="2">
    <source>
        <dbReference type="Proteomes" id="UP000649829"/>
    </source>
</evidence>
<dbReference type="Proteomes" id="UP000649829">
    <property type="component" value="Unassembled WGS sequence"/>
</dbReference>
<sequence length="80" mass="8885">MAFDHERIQAVPSVTTAPNERWSTDIARIWAGRAGWAPLALHPFRGNSNGCGWIGRQIEKDAEKCSHQTLRNSADKVLSV</sequence>
<organism evidence="1 2">
    <name type="scientific">Pseudooceanicola nanhaiensis</name>
    <dbReference type="NCBI Taxonomy" id="375761"/>
    <lineage>
        <taxon>Bacteria</taxon>
        <taxon>Pseudomonadati</taxon>
        <taxon>Pseudomonadota</taxon>
        <taxon>Alphaproteobacteria</taxon>
        <taxon>Rhodobacterales</taxon>
        <taxon>Paracoccaceae</taxon>
        <taxon>Pseudooceanicola</taxon>
    </lineage>
</organism>
<protein>
    <submittedName>
        <fullName evidence="1">Uncharacterized protein</fullName>
    </submittedName>
</protein>
<dbReference type="EMBL" id="BMLF01000010">
    <property type="protein sequence ID" value="GGM17418.1"/>
    <property type="molecule type" value="Genomic_DNA"/>
</dbReference>
<evidence type="ECO:0000313" key="1">
    <source>
        <dbReference type="EMBL" id="GGM17418.1"/>
    </source>
</evidence>
<reference evidence="1" key="1">
    <citation type="journal article" date="2014" name="Int. J. Syst. Evol. Microbiol.">
        <title>Complete genome sequence of Corynebacterium casei LMG S-19264T (=DSM 44701T), isolated from a smear-ripened cheese.</title>
        <authorList>
            <consortium name="US DOE Joint Genome Institute (JGI-PGF)"/>
            <person name="Walter F."/>
            <person name="Albersmeier A."/>
            <person name="Kalinowski J."/>
            <person name="Ruckert C."/>
        </authorList>
    </citation>
    <scope>NUCLEOTIDE SEQUENCE</scope>
    <source>
        <strain evidence="1">CGMCC 1.6293</strain>
    </source>
</reference>
<name>A0A917WNJ6_9RHOB</name>
<comment type="caution">
    <text evidence="1">The sequence shown here is derived from an EMBL/GenBank/DDBJ whole genome shotgun (WGS) entry which is preliminary data.</text>
</comment>
<keyword evidence="2" id="KW-1185">Reference proteome</keyword>
<accession>A0A917WNJ6</accession>